<gene>
    <name evidence="1" type="ORF">MCOR_40711</name>
</gene>
<sequence>MLDQVCAPDEVKNYIERHESFSSSGDFLRAEGGDYVTENVNRSIKNQLPLVYTTLQSWVTASRCNSRLEKIREKVFENTGLNESSSDRGMINVSNEVQMFRGEIRKSGWFANQEAYVPLVSVTNEELHPEIVNVTHNSKSNYLAFLQGNSKDQVPIFITHQDEINFNDWTISKLKFGILSQINNIVDQDLAIFYSNHFKKNKTSHVNLYEELVEIVKHGVQDVEIEIDTNEFN</sequence>
<accession>A0A6J8DJR9</accession>
<proteinExistence type="predicted"/>
<dbReference type="EMBL" id="CACVKT020007382">
    <property type="protein sequence ID" value="CAC5407210.1"/>
    <property type="molecule type" value="Genomic_DNA"/>
</dbReference>
<organism evidence="1 2">
    <name type="scientific">Mytilus coruscus</name>
    <name type="common">Sea mussel</name>
    <dbReference type="NCBI Taxonomy" id="42192"/>
    <lineage>
        <taxon>Eukaryota</taxon>
        <taxon>Metazoa</taxon>
        <taxon>Spiralia</taxon>
        <taxon>Lophotrochozoa</taxon>
        <taxon>Mollusca</taxon>
        <taxon>Bivalvia</taxon>
        <taxon>Autobranchia</taxon>
        <taxon>Pteriomorphia</taxon>
        <taxon>Mytilida</taxon>
        <taxon>Mytiloidea</taxon>
        <taxon>Mytilidae</taxon>
        <taxon>Mytilinae</taxon>
        <taxon>Mytilus</taxon>
    </lineage>
</organism>
<dbReference type="Proteomes" id="UP000507470">
    <property type="component" value="Unassembled WGS sequence"/>
</dbReference>
<keyword evidence="2" id="KW-1185">Reference proteome</keyword>
<evidence type="ECO:0000313" key="1">
    <source>
        <dbReference type="EMBL" id="CAC5407210.1"/>
    </source>
</evidence>
<dbReference type="AlphaFoldDB" id="A0A6J8DJR9"/>
<evidence type="ECO:0000313" key="2">
    <source>
        <dbReference type="Proteomes" id="UP000507470"/>
    </source>
</evidence>
<protein>
    <submittedName>
        <fullName evidence="1">Uncharacterized protein</fullName>
    </submittedName>
</protein>
<name>A0A6J8DJR9_MYTCO</name>
<reference evidence="1 2" key="1">
    <citation type="submission" date="2020-06" db="EMBL/GenBank/DDBJ databases">
        <authorList>
            <person name="Li R."/>
            <person name="Bekaert M."/>
        </authorList>
    </citation>
    <scope>NUCLEOTIDE SEQUENCE [LARGE SCALE GENOMIC DNA]</scope>
    <source>
        <strain evidence="2">wild</strain>
    </source>
</reference>